<evidence type="ECO:0000313" key="2">
    <source>
        <dbReference type="Proteomes" id="UP000827092"/>
    </source>
</evidence>
<comment type="caution">
    <text evidence="1">The sequence shown here is derived from an EMBL/GenBank/DDBJ whole genome shotgun (WGS) entry which is preliminary data.</text>
</comment>
<proteinExistence type="predicted"/>
<evidence type="ECO:0000313" key="1">
    <source>
        <dbReference type="EMBL" id="KAG8195782.1"/>
    </source>
</evidence>
<dbReference type="Proteomes" id="UP000827092">
    <property type="component" value="Unassembled WGS sequence"/>
</dbReference>
<accession>A0AAV6VIQ2</accession>
<organism evidence="1 2">
    <name type="scientific">Oedothorax gibbosus</name>
    <dbReference type="NCBI Taxonomy" id="931172"/>
    <lineage>
        <taxon>Eukaryota</taxon>
        <taxon>Metazoa</taxon>
        <taxon>Ecdysozoa</taxon>
        <taxon>Arthropoda</taxon>
        <taxon>Chelicerata</taxon>
        <taxon>Arachnida</taxon>
        <taxon>Araneae</taxon>
        <taxon>Araneomorphae</taxon>
        <taxon>Entelegynae</taxon>
        <taxon>Araneoidea</taxon>
        <taxon>Linyphiidae</taxon>
        <taxon>Erigoninae</taxon>
        <taxon>Oedothorax</taxon>
    </lineage>
</organism>
<gene>
    <name evidence="1" type="ORF">JTE90_004788</name>
</gene>
<dbReference type="EMBL" id="JAFNEN010000078">
    <property type="protein sequence ID" value="KAG8195782.1"/>
    <property type="molecule type" value="Genomic_DNA"/>
</dbReference>
<sequence length="121" mass="13471">MVVFVLPNLSVLIPLSLHEPLFFILSITWVRALDAANEAFTCSSILLRVVSNCKNHAWKVFSICSRAGIEVTGKDFGLFVQRTPRADKGGQSRVRLRQLEAYVGWGEGLKLETVNKSQVPI</sequence>
<name>A0AAV6VIQ2_9ARAC</name>
<protein>
    <submittedName>
        <fullName evidence="1">Uncharacterized protein</fullName>
    </submittedName>
</protein>
<dbReference type="AlphaFoldDB" id="A0AAV6VIQ2"/>
<reference evidence="1 2" key="1">
    <citation type="journal article" date="2022" name="Nat. Ecol. Evol.">
        <title>A masculinizing supergene underlies an exaggerated male reproductive morph in a spider.</title>
        <authorList>
            <person name="Hendrickx F."/>
            <person name="De Corte Z."/>
            <person name="Sonet G."/>
            <person name="Van Belleghem S.M."/>
            <person name="Kostlbacher S."/>
            <person name="Vangestel C."/>
        </authorList>
    </citation>
    <scope>NUCLEOTIDE SEQUENCE [LARGE SCALE GENOMIC DNA]</scope>
    <source>
        <strain evidence="1">W744_W776</strain>
    </source>
</reference>
<keyword evidence="2" id="KW-1185">Reference proteome</keyword>